<feature type="transmembrane region" description="Helical" evidence="9">
    <location>
        <begin position="879"/>
        <end position="900"/>
    </location>
</feature>
<keyword evidence="7" id="KW-1015">Disulfide bond</keyword>
<feature type="compositionally biased region" description="Low complexity" evidence="8">
    <location>
        <begin position="116"/>
        <end position="125"/>
    </location>
</feature>
<evidence type="ECO:0000256" key="4">
    <source>
        <dbReference type="ARBA" id="ARBA00022692"/>
    </source>
</evidence>
<keyword evidence="4 9" id="KW-0812">Transmembrane</keyword>
<dbReference type="InterPro" id="IPR021910">
    <property type="entry name" value="NGX6/PGAP6/MYMK"/>
</dbReference>
<feature type="disulfide bond" evidence="7">
    <location>
        <begin position="687"/>
        <end position="697"/>
    </location>
</feature>
<dbReference type="PROSITE" id="PS50026">
    <property type="entry name" value="EGF_3"/>
    <property type="match status" value="1"/>
</dbReference>
<evidence type="ECO:0000256" key="1">
    <source>
        <dbReference type="ARBA" id="ARBA00004651"/>
    </source>
</evidence>
<reference evidence="11" key="3">
    <citation type="submission" date="2025-09" db="UniProtKB">
        <authorList>
            <consortium name="Ensembl"/>
        </authorList>
    </citation>
    <scope>IDENTIFICATION</scope>
</reference>
<comment type="caution">
    <text evidence="7">Lacks conserved residue(s) required for the propagation of feature annotation.</text>
</comment>
<evidence type="ECO:0000256" key="5">
    <source>
        <dbReference type="ARBA" id="ARBA00022989"/>
    </source>
</evidence>
<evidence type="ECO:0000256" key="8">
    <source>
        <dbReference type="SAM" id="MobiDB-lite"/>
    </source>
</evidence>
<evidence type="ECO:0000256" key="6">
    <source>
        <dbReference type="ARBA" id="ARBA00023136"/>
    </source>
</evidence>
<sequence length="959" mass="102806">MGGGVQSPPGLPSGASRGRPLRTRCRGAAPQRARGLRARGARAPASRRGPGDGPLGWGPGAERRAGGAAHPSVPAAASAELPSCGAPRPRAVRRCQARRRRRRPVARARVREEGGAQPAAVAAAEARARNRLPPSPSGVPVTSAPRQGRPGASADDGDAGGRGGRRSGLRRACCCCCRLSLAPGAAAAAMAPGPLVLALLVLLAPADPSPPTPPAKEARSSNGGGPDDRSFVAEYFVQGAQKLSFYSWYANARLFRFRVPEDTVQLRWLLQASQGRGPDCGSTNVTIHFRHGAPPVINPLGTQFPANTSVRLAYNLTTTLATLVQNTTFVNVTGPAAGDWFMVAHLPKAAGKIEVKGISTPCTYSFQPDMFVLRVIDSLILEPDTPAQQTIAQPARPLHAKIFVPSYSAALHFELGGCKVNTSSPCALRVTLGSATLPSRSQKVLNCSGDCSGVLASPPWEKWLPITVESLSGPGTSVSFQLKASFTVCKPDRASSFLSFYHSLNRSQEAPLPGGSPNATLLTGAGAAHNPLGQSSRCLRNQPVIREDLDVVSLHFRVLGDVGVPVQAEPPALLLFNLNSGMDSGGTLVLNLALNQTDWSLGNASVWACLSASSPVLSVNATRGCHTAFSQGYPLNVSTSSPDATLIIPYPETANWFLSLQLLCPEGVGECDKAKAQVSVVTLLSPCFDNCGTYGQCSLLGRSYPYAGCSCKAGWSGWSCTEDTKAQPVGTQILATLLLTLSNLFFLPAIAVALYHYHLVEASVYAFNMFFSTFYHACDQPGIAVMCIMDYDTLQFCDFFGSVVSIWVTVLCMARLEKTLKYVLCVLGTLFIAMSLQLDRRGVWNMMGPCLVALLIMIAAWVHRGVTRRDCYPPSWKRWAFFLCPGITLAVVAIMVYAFIQTKENYFYTHSIWHILVASSVAFLLPPGDKLQNPWDWSRKLLCRYQICKNDREELYAVT</sequence>
<evidence type="ECO:0000256" key="3">
    <source>
        <dbReference type="ARBA" id="ARBA00022475"/>
    </source>
</evidence>
<feature type="region of interest" description="Disordered" evidence="8">
    <location>
        <begin position="1"/>
        <end position="168"/>
    </location>
</feature>
<dbReference type="Pfam" id="PF12036">
    <property type="entry name" value="DUF3522"/>
    <property type="match status" value="1"/>
</dbReference>
<dbReference type="GeneTree" id="ENSGT00940000160060"/>
<keyword evidence="5 9" id="KW-1133">Transmembrane helix</keyword>
<dbReference type="PANTHER" id="PTHR14319:SF7">
    <property type="entry name" value="POST-GPI ATTACHMENT TO PROTEINS FACTOR 6"/>
    <property type="match status" value="1"/>
</dbReference>
<gene>
    <name evidence="11" type="primary">PGAP6</name>
</gene>
<dbReference type="InterPro" id="IPR000742">
    <property type="entry name" value="EGF"/>
</dbReference>
<dbReference type="AlphaFoldDB" id="A0A670JIR5"/>
<comment type="subcellular location">
    <subcellularLocation>
        <location evidence="1">Cell membrane</location>
        <topology evidence="1">Multi-pass membrane protein</topology>
    </subcellularLocation>
</comment>
<feature type="transmembrane region" description="Helical" evidence="9">
    <location>
        <begin position="844"/>
        <end position="867"/>
    </location>
</feature>
<name>A0A670JIR5_PODMU</name>
<accession>A0A670JIR5</accession>
<feature type="transmembrane region" description="Helical" evidence="9">
    <location>
        <begin position="793"/>
        <end position="813"/>
    </location>
</feature>
<feature type="disulfide bond" evidence="7">
    <location>
        <begin position="711"/>
        <end position="720"/>
    </location>
</feature>
<reference evidence="11" key="2">
    <citation type="submission" date="2025-08" db="UniProtKB">
        <authorList>
            <consortium name="Ensembl"/>
        </authorList>
    </citation>
    <scope>IDENTIFICATION</scope>
</reference>
<dbReference type="PROSITE" id="PS00022">
    <property type="entry name" value="EGF_1"/>
    <property type="match status" value="1"/>
</dbReference>
<feature type="domain" description="EGF-like" evidence="10">
    <location>
        <begin position="683"/>
        <end position="721"/>
    </location>
</feature>
<evidence type="ECO:0000256" key="2">
    <source>
        <dbReference type="ARBA" id="ARBA00005542"/>
    </source>
</evidence>
<evidence type="ECO:0000313" key="11">
    <source>
        <dbReference type="Ensembl" id="ENSPMRP00000023850.1"/>
    </source>
</evidence>
<dbReference type="PANTHER" id="PTHR14319">
    <property type="entry name" value="FIVE-SPAN TRANSMEMBRANE PROTEIN M83"/>
    <property type="match status" value="1"/>
</dbReference>
<dbReference type="Proteomes" id="UP000472272">
    <property type="component" value="Chromosome 14"/>
</dbReference>
<keyword evidence="3" id="KW-1003">Cell membrane</keyword>
<keyword evidence="12" id="KW-1185">Reference proteome</keyword>
<keyword evidence="7" id="KW-0245">EGF-like domain</keyword>
<evidence type="ECO:0000313" key="12">
    <source>
        <dbReference type="Proteomes" id="UP000472272"/>
    </source>
</evidence>
<feature type="compositionally biased region" description="Low complexity" evidence="8">
    <location>
        <begin position="66"/>
        <end position="79"/>
    </location>
</feature>
<organism evidence="11 12">
    <name type="scientific">Podarcis muralis</name>
    <name type="common">Wall lizard</name>
    <name type="synonym">Lacerta muralis</name>
    <dbReference type="NCBI Taxonomy" id="64176"/>
    <lineage>
        <taxon>Eukaryota</taxon>
        <taxon>Metazoa</taxon>
        <taxon>Chordata</taxon>
        <taxon>Craniata</taxon>
        <taxon>Vertebrata</taxon>
        <taxon>Euteleostomi</taxon>
        <taxon>Lepidosauria</taxon>
        <taxon>Squamata</taxon>
        <taxon>Bifurcata</taxon>
        <taxon>Unidentata</taxon>
        <taxon>Episquamata</taxon>
        <taxon>Laterata</taxon>
        <taxon>Lacertibaenia</taxon>
        <taxon>Lacertidae</taxon>
        <taxon>Podarcis</taxon>
    </lineage>
</organism>
<evidence type="ECO:0000256" key="9">
    <source>
        <dbReference type="SAM" id="Phobius"/>
    </source>
</evidence>
<evidence type="ECO:0000256" key="7">
    <source>
        <dbReference type="PROSITE-ProRule" id="PRU00076"/>
    </source>
</evidence>
<keyword evidence="6 9" id="KW-0472">Membrane</keyword>
<comment type="similarity">
    <text evidence="2">Belongs to the TMEM8 family.</text>
</comment>
<dbReference type="PROSITE" id="PS01186">
    <property type="entry name" value="EGF_2"/>
    <property type="match status" value="1"/>
</dbReference>
<dbReference type="Ensembl" id="ENSPMRT00000025309.1">
    <property type="protein sequence ID" value="ENSPMRP00000023850.1"/>
    <property type="gene ID" value="ENSPMRG00000015449.1"/>
</dbReference>
<evidence type="ECO:0000259" key="10">
    <source>
        <dbReference type="PROSITE" id="PS50026"/>
    </source>
</evidence>
<dbReference type="GO" id="GO:0005886">
    <property type="term" value="C:plasma membrane"/>
    <property type="evidence" value="ECO:0007669"/>
    <property type="project" value="UniProtKB-SubCell"/>
</dbReference>
<feature type="transmembrane region" description="Helical" evidence="9">
    <location>
        <begin position="906"/>
        <end position="925"/>
    </location>
</feature>
<reference evidence="11 12" key="1">
    <citation type="journal article" date="2019" name="Proc. Natl. Acad. Sci. U.S.A.">
        <title>Regulatory changes in pterin and carotenoid genes underlie balanced color polymorphisms in the wall lizard.</title>
        <authorList>
            <person name="Andrade P."/>
            <person name="Pinho C."/>
            <person name="Perez I de Lanuza G."/>
            <person name="Afonso S."/>
            <person name="Brejcha J."/>
            <person name="Rubin C.J."/>
            <person name="Wallerman O."/>
            <person name="Pereira P."/>
            <person name="Sabatino S.J."/>
            <person name="Bellati A."/>
            <person name="Pellitteri-Rosa D."/>
            <person name="Bosakova Z."/>
            <person name="Bunikis I."/>
            <person name="Carretero M.A."/>
            <person name="Feiner N."/>
            <person name="Marsik P."/>
            <person name="Pauperio F."/>
            <person name="Salvi D."/>
            <person name="Soler L."/>
            <person name="While G.M."/>
            <person name="Uller T."/>
            <person name="Font E."/>
            <person name="Andersson L."/>
            <person name="Carneiro M."/>
        </authorList>
    </citation>
    <scope>NUCLEOTIDE SEQUENCE</scope>
</reference>
<feature type="transmembrane region" description="Helical" evidence="9">
    <location>
        <begin position="733"/>
        <end position="757"/>
    </location>
</feature>
<feature type="compositionally biased region" description="Basic residues" evidence="8">
    <location>
        <begin position="90"/>
        <end position="108"/>
    </location>
</feature>
<protein>
    <submittedName>
        <fullName evidence="11">Post-GPI attachment to proteins 6</fullName>
    </submittedName>
</protein>
<proteinExistence type="inferred from homology"/>